<keyword evidence="4" id="KW-0165">Cleavage on pair of basic residues</keyword>
<comment type="similarity">
    <text evidence="2">Belongs to the vasopressin/oxytocin family.</text>
</comment>
<dbReference type="Proteomes" id="UP001652627">
    <property type="component" value="Chromosome 5"/>
</dbReference>
<accession>A0ABM4EKZ5</accession>
<dbReference type="PANTHER" id="PTHR11681:SF15">
    <property type="entry name" value="VASOTOCIN-NEUROPHYSIN VT"/>
    <property type="match status" value="1"/>
</dbReference>
<feature type="chain" id="PRO_5047199775" evidence="7">
    <location>
        <begin position="20"/>
        <end position="167"/>
    </location>
</feature>
<dbReference type="PROSITE" id="PS00264">
    <property type="entry name" value="NEUROHYPOPHYS_HORM"/>
    <property type="match status" value="1"/>
</dbReference>
<keyword evidence="8" id="KW-1185">Reference proteome</keyword>
<feature type="signal peptide" evidence="7">
    <location>
        <begin position="1"/>
        <end position="19"/>
    </location>
</feature>
<dbReference type="PANTHER" id="PTHR11681">
    <property type="entry name" value="NEUROPHYSIN"/>
    <property type="match status" value="1"/>
</dbReference>
<evidence type="ECO:0000256" key="4">
    <source>
        <dbReference type="ARBA" id="ARBA00022685"/>
    </source>
</evidence>
<name>A0ABM4EKZ5_9AVES</name>
<evidence type="ECO:0000256" key="2">
    <source>
        <dbReference type="ARBA" id="ARBA00007369"/>
    </source>
</evidence>
<protein>
    <submittedName>
        <fullName evidence="9">Neurophysin 2-like</fullName>
    </submittedName>
</protein>
<dbReference type="InterPro" id="IPR022423">
    <property type="entry name" value="Neurohypophysial_hormone_CS"/>
</dbReference>
<proteinExistence type="inferred from homology"/>
<evidence type="ECO:0000256" key="6">
    <source>
        <dbReference type="ARBA" id="ARBA00023157"/>
    </source>
</evidence>
<evidence type="ECO:0000256" key="5">
    <source>
        <dbReference type="ARBA" id="ARBA00022815"/>
    </source>
</evidence>
<comment type="subcellular location">
    <subcellularLocation>
        <location evidence="1">Secreted</location>
    </subcellularLocation>
</comment>
<dbReference type="InterPro" id="IPR000981">
    <property type="entry name" value="Neurhyp_horm"/>
</dbReference>
<dbReference type="GeneID" id="106491727"/>
<evidence type="ECO:0000256" key="3">
    <source>
        <dbReference type="ARBA" id="ARBA00022525"/>
    </source>
</evidence>
<keyword evidence="3" id="KW-0964">Secreted</keyword>
<dbReference type="PIRSF" id="PIRSF001815">
    <property type="entry name" value="Nonapeptide_hormone_precursor"/>
    <property type="match status" value="1"/>
</dbReference>
<keyword evidence="6" id="KW-1015">Disulfide bond</keyword>
<dbReference type="Gene3D" id="2.60.9.10">
    <property type="entry name" value="Neurohypophysial hormone domain"/>
    <property type="match status" value="1"/>
</dbReference>
<dbReference type="InterPro" id="IPR036387">
    <property type="entry name" value="Neurhyp_horm_dom_sf"/>
</dbReference>
<dbReference type="RefSeq" id="XP_067153362.1">
    <property type="nucleotide sequence ID" value="XM_067297261.1"/>
</dbReference>
<keyword evidence="5" id="KW-0027">Amidation</keyword>
<organism evidence="8 9">
    <name type="scientific">Apteryx mantelli</name>
    <name type="common">North Island brown kiwi</name>
    <dbReference type="NCBI Taxonomy" id="2696672"/>
    <lineage>
        <taxon>Eukaryota</taxon>
        <taxon>Metazoa</taxon>
        <taxon>Chordata</taxon>
        <taxon>Craniata</taxon>
        <taxon>Vertebrata</taxon>
        <taxon>Euteleostomi</taxon>
        <taxon>Archelosauria</taxon>
        <taxon>Archosauria</taxon>
        <taxon>Dinosauria</taxon>
        <taxon>Saurischia</taxon>
        <taxon>Theropoda</taxon>
        <taxon>Coelurosauria</taxon>
        <taxon>Aves</taxon>
        <taxon>Palaeognathae</taxon>
        <taxon>Apterygiformes</taxon>
        <taxon>Apterygidae</taxon>
        <taxon>Apteryx</taxon>
    </lineage>
</organism>
<gene>
    <name evidence="9" type="primary">LOC106491727</name>
</gene>
<dbReference type="Pfam" id="PF00184">
    <property type="entry name" value="Hormone_5"/>
    <property type="match status" value="1"/>
</dbReference>
<dbReference type="PRINTS" id="PR00831">
    <property type="entry name" value="NEUROPHYSIN"/>
</dbReference>
<evidence type="ECO:0000256" key="1">
    <source>
        <dbReference type="ARBA" id="ARBA00004613"/>
    </source>
</evidence>
<reference evidence="9" key="1">
    <citation type="submission" date="2025-08" db="UniProtKB">
        <authorList>
            <consortium name="RefSeq"/>
        </authorList>
    </citation>
    <scope>IDENTIFICATION</scope>
    <source>
        <tissue evidence="9">Blood</tissue>
    </source>
</reference>
<dbReference type="SUPFAM" id="SSF49606">
    <property type="entry name" value="Neurophysin II"/>
    <property type="match status" value="1"/>
</dbReference>
<dbReference type="SMART" id="SM00003">
    <property type="entry name" value="NH"/>
    <property type="match status" value="1"/>
</dbReference>
<evidence type="ECO:0000256" key="7">
    <source>
        <dbReference type="SAM" id="SignalP"/>
    </source>
</evidence>
<sequence>MAETSLPFSFLCLLALASACYIQNCPRGGKRALADTAMRQCMPCGPGNRGNCFGPSICCGAELGCYVGTAETLRCAEENYLPSPCRAGGRPCGAGGRCAAPGICCTDETCSLEPACLEEEEEEEEVAGERGRVLRNLTALDASAGDFLLKLMHLANRQQQGKAPPLL</sequence>
<evidence type="ECO:0000313" key="9">
    <source>
        <dbReference type="RefSeq" id="XP_067153362.1"/>
    </source>
</evidence>
<evidence type="ECO:0000313" key="8">
    <source>
        <dbReference type="Proteomes" id="UP001652627"/>
    </source>
</evidence>
<dbReference type="Pfam" id="PF00220">
    <property type="entry name" value="Hormone_4"/>
    <property type="match status" value="1"/>
</dbReference>
<keyword evidence="7" id="KW-0732">Signal</keyword>